<dbReference type="eggNOG" id="ENOG502T3P5">
    <property type="taxonomic scope" value="Eukaryota"/>
</dbReference>
<feature type="compositionally biased region" description="Basic and acidic residues" evidence="2">
    <location>
        <begin position="279"/>
        <end position="296"/>
    </location>
</feature>
<dbReference type="Proteomes" id="UP000001593">
    <property type="component" value="Unassembled WGS sequence"/>
</dbReference>
<evidence type="ECO:0008006" key="5">
    <source>
        <dbReference type="Google" id="ProtNLM"/>
    </source>
</evidence>
<dbReference type="STRING" id="45351.A7RZG0"/>
<sequence length="354" mass="40752">MSPAHNETQSDDITLKYSLGAQKNKRMKQQFGKAKLFEVRRLVRRIRQFENKKGTAEQLQKNKRKVSRMEEQLQITKDARLDAVIAYVDERSGSQDGVSKQNINAREIVFEKLASALELNKELLPTDETAATDSKNDNQRNISQTKQAQEKTKSPFSAAHGRDKDHKRKRRMKVTGGSSDEVLQRSSESVFVSSMKELSNVVGNKKPREESEPLDFSDSESEKTMKKLVKSKKQKSFKVIKKNRTGQRSRQKMWEQMYGMKAKHCMKNRESNPSNSKFGSDKLSKKLKQKQEEKTTDQTLLHPSWEAKKNKKESIVEFADDCHCCNSLRCTQSASNLLYHQEEGAKSHEKFKND</sequence>
<dbReference type="GO" id="GO:0005634">
    <property type="term" value="C:nucleus"/>
    <property type="evidence" value="ECO:0000318"/>
    <property type="project" value="GO_Central"/>
</dbReference>
<dbReference type="OMA" id="SKLLEIX"/>
<feature type="compositionally biased region" description="Basic residues" evidence="2">
    <location>
        <begin position="226"/>
        <end position="251"/>
    </location>
</feature>
<dbReference type="HOGENOM" id="CLU_783698_0_0_1"/>
<dbReference type="InParanoid" id="A7RZG0"/>
<dbReference type="GO" id="GO:0030686">
    <property type="term" value="C:90S preribosome"/>
    <property type="evidence" value="ECO:0000318"/>
    <property type="project" value="GO_Central"/>
</dbReference>
<reference evidence="3 4" key="1">
    <citation type="journal article" date="2007" name="Science">
        <title>Sea anemone genome reveals ancestral eumetazoan gene repertoire and genomic organization.</title>
        <authorList>
            <person name="Putnam N.H."/>
            <person name="Srivastava M."/>
            <person name="Hellsten U."/>
            <person name="Dirks B."/>
            <person name="Chapman J."/>
            <person name="Salamov A."/>
            <person name="Terry A."/>
            <person name="Shapiro H."/>
            <person name="Lindquist E."/>
            <person name="Kapitonov V.V."/>
            <person name="Jurka J."/>
            <person name="Genikhovich G."/>
            <person name="Grigoriev I.V."/>
            <person name="Lucas S.M."/>
            <person name="Steele R.E."/>
            <person name="Finnerty J.R."/>
            <person name="Technau U."/>
            <person name="Martindale M.Q."/>
            <person name="Rokhsar D.S."/>
        </authorList>
    </citation>
    <scope>NUCLEOTIDE SEQUENCE [LARGE SCALE GENOMIC DNA]</scope>
    <source>
        <strain evidence="4">CH2 X CH6</strain>
    </source>
</reference>
<evidence type="ECO:0000313" key="4">
    <source>
        <dbReference type="Proteomes" id="UP000001593"/>
    </source>
</evidence>
<evidence type="ECO:0000256" key="1">
    <source>
        <dbReference type="SAM" id="Coils"/>
    </source>
</evidence>
<evidence type="ECO:0000313" key="3">
    <source>
        <dbReference type="EMBL" id="EDO43142.1"/>
    </source>
</evidence>
<keyword evidence="4" id="KW-1185">Reference proteome</keyword>
<dbReference type="PANTHER" id="PTHR23325">
    <property type="entry name" value="SERUM RESPONSE FACTOR-BINDING"/>
    <property type="match status" value="1"/>
</dbReference>
<feature type="compositionally biased region" description="Polar residues" evidence="2">
    <location>
        <begin position="129"/>
        <end position="147"/>
    </location>
</feature>
<dbReference type="AlphaFoldDB" id="A7RZG0"/>
<protein>
    <recommendedName>
        <fullName evidence="5">Serum response factor-binding protein 1</fullName>
    </recommendedName>
</protein>
<feature type="region of interest" description="Disordered" evidence="2">
    <location>
        <begin position="128"/>
        <end position="252"/>
    </location>
</feature>
<name>A7RZG0_NEMVE</name>
<gene>
    <name evidence="3" type="ORF">NEMVEDRAFT_v1g241758</name>
</gene>
<dbReference type="EMBL" id="DS469557">
    <property type="protein sequence ID" value="EDO43142.1"/>
    <property type="molecule type" value="Genomic_DNA"/>
</dbReference>
<dbReference type="PhylomeDB" id="A7RZG0"/>
<dbReference type="InterPro" id="IPR037393">
    <property type="entry name" value="Bud22/SRFB1"/>
</dbReference>
<evidence type="ECO:0000256" key="2">
    <source>
        <dbReference type="SAM" id="MobiDB-lite"/>
    </source>
</evidence>
<dbReference type="GO" id="GO:0030490">
    <property type="term" value="P:maturation of SSU-rRNA"/>
    <property type="evidence" value="ECO:0000318"/>
    <property type="project" value="GO_Central"/>
</dbReference>
<proteinExistence type="predicted"/>
<dbReference type="PANTHER" id="PTHR23325:SF1">
    <property type="entry name" value="SERUM RESPONSE FACTOR-BINDING PROTEIN 1"/>
    <property type="match status" value="1"/>
</dbReference>
<accession>A7RZG0</accession>
<feature type="coiled-coil region" evidence="1">
    <location>
        <begin position="39"/>
        <end position="79"/>
    </location>
</feature>
<organism evidence="3 4">
    <name type="scientific">Nematostella vectensis</name>
    <name type="common">Starlet sea anemone</name>
    <dbReference type="NCBI Taxonomy" id="45351"/>
    <lineage>
        <taxon>Eukaryota</taxon>
        <taxon>Metazoa</taxon>
        <taxon>Cnidaria</taxon>
        <taxon>Anthozoa</taxon>
        <taxon>Hexacorallia</taxon>
        <taxon>Actiniaria</taxon>
        <taxon>Edwardsiidae</taxon>
        <taxon>Nematostella</taxon>
    </lineage>
</organism>
<keyword evidence="1" id="KW-0175">Coiled coil</keyword>
<feature type="region of interest" description="Disordered" evidence="2">
    <location>
        <begin position="266"/>
        <end position="299"/>
    </location>
</feature>